<reference evidence="2 3" key="1">
    <citation type="journal article" date="2016" name="Mol. Biol. Evol.">
        <title>Comparative Genomics of Early-Diverging Mushroom-Forming Fungi Provides Insights into the Origins of Lignocellulose Decay Capabilities.</title>
        <authorList>
            <person name="Nagy L.G."/>
            <person name="Riley R."/>
            <person name="Tritt A."/>
            <person name="Adam C."/>
            <person name="Daum C."/>
            <person name="Floudas D."/>
            <person name="Sun H."/>
            <person name="Yadav J.S."/>
            <person name="Pangilinan J."/>
            <person name="Larsson K.H."/>
            <person name="Matsuura K."/>
            <person name="Barry K."/>
            <person name="Labutti K."/>
            <person name="Kuo R."/>
            <person name="Ohm R.A."/>
            <person name="Bhattacharya S.S."/>
            <person name="Shirouzu T."/>
            <person name="Yoshinaga Y."/>
            <person name="Martin F.M."/>
            <person name="Grigoriev I.V."/>
            <person name="Hibbett D.S."/>
        </authorList>
    </citation>
    <scope>NUCLEOTIDE SEQUENCE [LARGE SCALE GENOMIC DNA]</scope>
    <source>
        <strain evidence="2 3">HHB14362 ss-1</strain>
    </source>
</reference>
<feature type="coiled-coil region" evidence="1">
    <location>
        <begin position="82"/>
        <end position="109"/>
    </location>
</feature>
<dbReference type="Proteomes" id="UP000076761">
    <property type="component" value="Unassembled WGS sequence"/>
</dbReference>
<dbReference type="InParanoid" id="A0A165VDG4"/>
<feature type="coiled-coil region" evidence="1">
    <location>
        <begin position="26"/>
        <end position="57"/>
    </location>
</feature>
<dbReference type="STRING" id="1314782.A0A165VDG4"/>
<evidence type="ECO:0000313" key="2">
    <source>
        <dbReference type="EMBL" id="KZT29515.1"/>
    </source>
</evidence>
<organism evidence="2 3">
    <name type="scientific">Neolentinus lepideus HHB14362 ss-1</name>
    <dbReference type="NCBI Taxonomy" id="1314782"/>
    <lineage>
        <taxon>Eukaryota</taxon>
        <taxon>Fungi</taxon>
        <taxon>Dikarya</taxon>
        <taxon>Basidiomycota</taxon>
        <taxon>Agaricomycotina</taxon>
        <taxon>Agaricomycetes</taxon>
        <taxon>Gloeophyllales</taxon>
        <taxon>Gloeophyllaceae</taxon>
        <taxon>Neolentinus</taxon>
    </lineage>
</organism>
<dbReference type="InterPro" id="IPR036149">
    <property type="entry name" value="APC_N_sf"/>
</dbReference>
<dbReference type="Gene3D" id="1.20.5.10">
    <property type="match status" value="1"/>
</dbReference>
<dbReference type="OrthoDB" id="2143914at2759"/>
<dbReference type="SUPFAM" id="SSF58050">
    <property type="entry name" value="N-terminal coiled coil domain from apc"/>
    <property type="match status" value="1"/>
</dbReference>
<evidence type="ECO:0000256" key="1">
    <source>
        <dbReference type="SAM" id="Coils"/>
    </source>
</evidence>
<name>A0A165VDG4_9AGAM</name>
<dbReference type="AlphaFoldDB" id="A0A165VDG4"/>
<protein>
    <submittedName>
        <fullName evidence="2">Uncharacterized protein</fullName>
    </submittedName>
</protein>
<sequence>MPHQVLRLTSVEPPDPSQIVRQAETIAQLTRQRDFLIRQAEDARERWDAEKEGWNRMAEALIAHHAKSDHSTYRDEELVHQVASLDADNRSLRQKLQDSQNRNTQLQNELFQLRPILLMQPLTL</sequence>
<gene>
    <name evidence="2" type="ORF">NEOLEDRAFT_1056832</name>
</gene>
<accession>A0A165VDG4</accession>
<dbReference type="EMBL" id="KV425554">
    <property type="protein sequence ID" value="KZT29515.1"/>
    <property type="molecule type" value="Genomic_DNA"/>
</dbReference>
<feature type="non-terminal residue" evidence="2">
    <location>
        <position position="124"/>
    </location>
</feature>
<evidence type="ECO:0000313" key="3">
    <source>
        <dbReference type="Proteomes" id="UP000076761"/>
    </source>
</evidence>
<keyword evidence="3" id="KW-1185">Reference proteome</keyword>
<keyword evidence="1" id="KW-0175">Coiled coil</keyword>
<proteinExistence type="predicted"/>